<protein>
    <recommendedName>
        <fullName evidence="6">Tetracenomycin polyketide synthesis O-methyltransferase TcmP</fullName>
    </recommendedName>
</protein>
<dbReference type="Gene3D" id="3.40.50.150">
    <property type="entry name" value="Vaccinia Virus protein VP39"/>
    <property type="match status" value="1"/>
</dbReference>
<dbReference type="Proteomes" id="UP000294847">
    <property type="component" value="Chromosome 6"/>
</dbReference>
<dbReference type="InterPro" id="IPR007213">
    <property type="entry name" value="Ppm1/Ppm2/Tcmp"/>
</dbReference>
<evidence type="ECO:0000256" key="2">
    <source>
        <dbReference type="ARBA" id="ARBA00022679"/>
    </source>
</evidence>
<name>A0A4P7NPR5_PYROR</name>
<dbReference type="GO" id="GO:0032259">
    <property type="term" value="P:methylation"/>
    <property type="evidence" value="ECO:0007669"/>
    <property type="project" value="UniProtKB-KW"/>
</dbReference>
<evidence type="ECO:0000256" key="3">
    <source>
        <dbReference type="SAM" id="MobiDB-lite"/>
    </source>
</evidence>
<dbReference type="PANTHER" id="PTHR43619">
    <property type="entry name" value="S-ADENOSYL-L-METHIONINE-DEPENDENT METHYLTRANSFERASE YKTD-RELATED"/>
    <property type="match status" value="1"/>
</dbReference>
<organism evidence="4 5">
    <name type="scientific">Pyricularia oryzae</name>
    <name type="common">Rice blast fungus</name>
    <name type="synonym">Magnaporthe oryzae</name>
    <dbReference type="NCBI Taxonomy" id="318829"/>
    <lineage>
        <taxon>Eukaryota</taxon>
        <taxon>Fungi</taxon>
        <taxon>Dikarya</taxon>
        <taxon>Ascomycota</taxon>
        <taxon>Pezizomycotina</taxon>
        <taxon>Sordariomycetes</taxon>
        <taxon>Sordariomycetidae</taxon>
        <taxon>Magnaporthales</taxon>
        <taxon>Pyriculariaceae</taxon>
        <taxon>Pyricularia</taxon>
    </lineage>
</organism>
<reference evidence="4 5" key="1">
    <citation type="journal article" date="2019" name="Mol. Biol. Evol.">
        <title>Blast fungal genomes show frequent chromosomal changes, gene gains and losses, and effector gene turnover.</title>
        <authorList>
            <person name="Gomez Luciano L.B."/>
            <person name="Jason Tsai I."/>
            <person name="Chuma I."/>
            <person name="Tosa Y."/>
            <person name="Chen Y.H."/>
            <person name="Li J.Y."/>
            <person name="Li M.Y."/>
            <person name="Jade Lu M.Y."/>
            <person name="Nakayashiki H."/>
            <person name="Li W.H."/>
        </authorList>
    </citation>
    <scope>NUCLEOTIDE SEQUENCE [LARGE SCALE GENOMIC DNA]</scope>
    <source>
        <strain evidence="4">MZ5-1-6</strain>
    </source>
</reference>
<dbReference type="InterPro" id="IPR029063">
    <property type="entry name" value="SAM-dependent_MTases_sf"/>
</dbReference>
<dbReference type="GO" id="GO:0008168">
    <property type="term" value="F:methyltransferase activity"/>
    <property type="evidence" value="ECO:0007669"/>
    <property type="project" value="UniProtKB-KW"/>
</dbReference>
<feature type="region of interest" description="Disordered" evidence="3">
    <location>
        <begin position="1"/>
        <end position="80"/>
    </location>
</feature>
<evidence type="ECO:0000256" key="1">
    <source>
        <dbReference type="ARBA" id="ARBA00022603"/>
    </source>
</evidence>
<feature type="compositionally biased region" description="Pro residues" evidence="3">
    <location>
        <begin position="32"/>
        <end position="41"/>
    </location>
</feature>
<dbReference type="EMBL" id="CP034209">
    <property type="protein sequence ID" value="QBZ63726.1"/>
    <property type="molecule type" value="Genomic_DNA"/>
</dbReference>
<dbReference type="AlphaFoldDB" id="A0A4P7NPR5"/>
<evidence type="ECO:0008006" key="6">
    <source>
        <dbReference type="Google" id="ProtNLM"/>
    </source>
</evidence>
<accession>A0A4P7NPR5</accession>
<keyword evidence="2" id="KW-0808">Transferase</keyword>
<proteinExistence type="predicted"/>
<dbReference type="PANTHER" id="PTHR43619:SF2">
    <property type="entry name" value="S-ADENOSYL-L-METHIONINE-DEPENDENT METHYLTRANSFERASES SUPERFAMILY PROTEIN"/>
    <property type="match status" value="1"/>
</dbReference>
<evidence type="ECO:0000313" key="4">
    <source>
        <dbReference type="EMBL" id="QBZ63726.1"/>
    </source>
</evidence>
<sequence length="560" mass="62391">MRRIMKGKQPACAEPGPETSLDELDVYRTALRPPPRQPPDPNTDLPTLGDEAGPSSAPQLGAGPSAAIPSKHPLPRPPQNPEIIELRLGFDLHSHEIAIGFDTARHARLYQRRNPEARILLDSAPRQVLLSLHEGTETLTCVPGGMVLVFGTRAQAVRWTRRTLLARLDERSGAAAMLPRTWVSKQLTDIIVPGASEAKRLGALVEGDAARAACEPARGLGNDCEDGGRDLRGGRVSHEQAKGSCFMGLRQRMDLWFRRKGPTEQGKGRVTLSGAQETLLLTLLARADDAESAHPILNDTLSAKIRKRIQEEHGYRFRERIPSPSKTFMAKLISARAKIFDEATEKFLRKNPGPATVLHLACGMDTRCHRVKWQGPGRVWIDVDKKDVVELRRAVVEDPDVPQGQGEYRLECPDIINDADWLRDIRVPNDRPVLIMFEGLVMYLNSEMVLGLFSKIMRHFEGNGKGGEIHFDSMGAAGYFFLNIVGWNLVRNMGATFDFYMSNGQWLELHNPGLRQVNRESQAVALIRIVPYLWIFRVAVEVVDYLVGGTLLGGVYEFKF</sequence>
<keyword evidence="1" id="KW-0489">Methyltransferase</keyword>
<evidence type="ECO:0000313" key="5">
    <source>
        <dbReference type="Proteomes" id="UP000294847"/>
    </source>
</evidence>
<gene>
    <name evidence="4" type="ORF">PoMZ_05413</name>
</gene>
<dbReference type="SUPFAM" id="SSF53335">
    <property type="entry name" value="S-adenosyl-L-methionine-dependent methyltransferases"/>
    <property type="match status" value="1"/>
</dbReference>
<dbReference type="Pfam" id="PF04072">
    <property type="entry name" value="LCM"/>
    <property type="match status" value="1"/>
</dbReference>